<protein>
    <recommendedName>
        <fullName evidence="1">AprE-like beta-barrel domain-containing protein</fullName>
    </recommendedName>
</protein>
<name>A0A3B0SLI3_9ZZZZ</name>
<dbReference type="PANTHER" id="PTHR30386:SF17">
    <property type="entry name" value="ALKALINE PROTEASE SECRETION PROTEIN APRE"/>
    <property type="match status" value="1"/>
</dbReference>
<accession>A0A3B0SLI3</accession>
<dbReference type="InterPro" id="IPR058982">
    <property type="entry name" value="Beta-barrel_AprE"/>
</dbReference>
<evidence type="ECO:0000313" key="2">
    <source>
        <dbReference type="EMBL" id="VAW06665.1"/>
    </source>
</evidence>
<dbReference type="PANTHER" id="PTHR30386">
    <property type="entry name" value="MEMBRANE FUSION SUBUNIT OF EMRAB-TOLC MULTIDRUG EFFLUX PUMP"/>
    <property type="match status" value="1"/>
</dbReference>
<gene>
    <name evidence="2" type="ORF">MNBD_ALPHA05-1395</name>
</gene>
<reference evidence="2" key="1">
    <citation type="submission" date="2018-06" db="EMBL/GenBank/DDBJ databases">
        <authorList>
            <person name="Zhirakovskaya E."/>
        </authorList>
    </citation>
    <scope>NUCLEOTIDE SEQUENCE</scope>
</reference>
<evidence type="ECO:0000259" key="1">
    <source>
        <dbReference type="Pfam" id="PF26002"/>
    </source>
</evidence>
<dbReference type="Gene3D" id="2.40.30.170">
    <property type="match status" value="1"/>
</dbReference>
<feature type="domain" description="AprE-like beta-barrel" evidence="1">
    <location>
        <begin position="29"/>
        <end position="119"/>
    </location>
</feature>
<dbReference type="PRINTS" id="PR01490">
    <property type="entry name" value="RTXTOXIND"/>
</dbReference>
<dbReference type="InterPro" id="IPR050739">
    <property type="entry name" value="MFP"/>
</dbReference>
<proteinExistence type="predicted"/>
<dbReference type="Pfam" id="PF26002">
    <property type="entry name" value="Beta-barrel_AprE"/>
    <property type="match status" value="1"/>
</dbReference>
<dbReference type="AlphaFoldDB" id="A0A3B0SLI3"/>
<dbReference type="EMBL" id="UOEH01000535">
    <property type="protein sequence ID" value="VAW06665.1"/>
    <property type="molecule type" value="Genomic_DNA"/>
</dbReference>
<sequence length="142" mass="15096">MGLSVHTIGGVIAAGARLMEIVPDGDRLQVAARVAPQDVDKVHAGQDTLVRFSAFGSRQTPETDGVVKAVSADSFVDETTGLPYYTVIVEIPEGEALSTLLRGESLLPGMPAEVFIRTGSKPAISYLLKPLTDSVTRAMREE</sequence>
<organism evidence="2">
    <name type="scientific">hydrothermal vent metagenome</name>
    <dbReference type="NCBI Taxonomy" id="652676"/>
    <lineage>
        <taxon>unclassified sequences</taxon>
        <taxon>metagenomes</taxon>
        <taxon>ecological metagenomes</taxon>
    </lineage>
</organism>